<dbReference type="PANTHER" id="PTHR30537:SF5">
    <property type="entry name" value="HTH-TYPE TRANSCRIPTIONAL ACTIVATOR TTDR-RELATED"/>
    <property type="match status" value="1"/>
</dbReference>
<keyword evidence="3" id="KW-0238">DNA-binding</keyword>
<dbReference type="SUPFAM" id="SSF46785">
    <property type="entry name" value="Winged helix' DNA-binding domain"/>
    <property type="match status" value="1"/>
</dbReference>
<dbReference type="Gene3D" id="1.10.10.10">
    <property type="entry name" value="Winged helix-like DNA-binding domain superfamily/Winged helix DNA-binding domain"/>
    <property type="match status" value="1"/>
</dbReference>
<dbReference type="EMBL" id="CP041730">
    <property type="protein sequence ID" value="QDQ25492.1"/>
    <property type="molecule type" value="Genomic_DNA"/>
</dbReference>
<dbReference type="GO" id="GO:0043565">
    <property type="term" value="F:sequence-specific DNA binding"/>
    <property type="evidence" value="ECO:0007669"/>
    <property type="project" value="TreeGrafter"/>
</dbReference>
<dbReference type="PROSITE" id="PS50931">
    <property type="entry name" value="HTH_LYSR"/>
    <property type="match status" value="1"/>
</dbReference>
<dbReference type="KEGG" id="cari:FNU76_03485"/>
<dbReference type="InterPro" id="IPR036388">
    <property type="entry name" value="WH-like_DNA-bd_sf"/>
</dbReference>
<dbReference type="Pfam" id="PF00126">
    <property type="entry name" value="HTH_1"/>
    <property type="match status" value="1"/>
</dbReference>
<dbReference type="InterPro" id="IPR005119">
    <property type="entry name" value="LysR_subst-bd"/>
</dbReference>
<dbReference type="AlphaFoldDB" id="A0A516SBG5"/>
<sequence length="306" mass="33465">MFDAIQIFLEVVQAGSLSAVAKRHDVAVSSISRKMDALEAELGIKLFHRSSRRLLLTDSGEQFLPRARNIAAELDDARQAMSELNGDPRGLLTVTAPSAFGRRHIAPAVAVFLSRYPLMEVDLHVSDEIVDLSKQRVDVAVRIGVLPDSDLVATTLAPLHRLTCASPAYLARHGRPATPQDLLQHNCLAVATPPVPAGWWCYPGVNREAPLPIRGSFRSDDTESLLQAALAGIGIVHLASWMVCDAMESGQLVSIFPTYYSAQMKIRPGIHAVRMPGRSHAAKAQLFIAHLRNAFGEPAYWDRILN</sequence>
<dbReference type="PANTHER" id="PTHR30537">
    <property type="entry name" value="HTH-TYPE TRANSCRIPTIONAL REGULATOR"/>
    <property type="match status" value="1"/>
</dbReference>
<gene>
    <name evidence="6" type="ORF">FNU76_03485</name>
</gene>
<dbReference type="CDD" id="cd08422">
    <property type="entry name" value="PBP2_CrgA_like"/>
    <property type="match status" value="1"/>
</dbReference>
<evidence type="ECO:0000256" key="1">
    <source>
        <dbReference type="ARBA" id="ARBA00009437"/>
    </source>
</evidence>
<dbReference type="FunFam" id="1.10.10.10:FF:000001">
    <property type="entry name" value="LysR family transcriptional regulator"/>
    <property type="match status" value="1"/>
</dbReference>
<evidence type="ECO:0000256" key="2">
    <source>
        <dbReference type="ARBA" id="ARBA00023015"/>
    </source>
</evidence>
<keyword evidence="2" id="KW-0805">Transcription regulation</keyword>
<evidence type="ECO:0000256" key="4">
    <source>
        <dbReference type="ARBA" id="ARBA00023163"/>
    </source>
</evidence>
<evidence type="ECO:0000313" key="7">
    <source>
        <dbReference type="Proteomes" id="UP000317550"/>
    </source>
</evidence>
<evidence type="ECO:0000313" key="6">
    <source>
        <dbReference type="EMBL" id="QDQ25492.1"/>
    </source>
</evidence>
<name>A0A516SBG5_9NEIS</name>
<proteinExistence type="inferred from homology"/>
<evidence type="ECO:0000256" key="3">
    <source>
        <dbReference type="ARBA" id="ARBA00023125"/>
    </source>
</evidence>
<dbReference type="Pfam" id="PF03466">
    <property type="entry name" value="LysR_substrate"/>
    <property type="match status" value="1"/>
</dbReference>
<dbReference type="GO" id="GO:0003700">
    <property type="term" value="F:DNA-binding transcription factor activity"/>
    <property type="evidence" value="ECO:0007669"/>
    <property type="project" value="InterPro"/>
</dbReference>
<dbReference type="Gene3D" id="3.40.190.290">
    <property type="match status" value="1"/>
</dbReference>
<evidence type="ECO:0000259" key="5">
    <source>
        <dbReference type="PROSITE" id="PS50931"/>
    </source>
</evidence>
<feature type="domain" description="HTH lysR-type" evidence="5">
    <location>
        <begin position="1"/>
        <end position="57"/>
    </location>
</feature>
<organism evidence="6 7">
    <name type="scientific">Chitinimonas arctica</name>
    <dbReference type="NCBI Taxonomy" id="2594795"/>
    <lineage>
        <taxon>Bacteria</taxon>
        <taxon>Pseudomonadati</taxon>
        <taxon>Pseudomonadota</taxon>
        <taxon>Betaproteobacteria</taxon>
        <taxon>Neisseriales</taxon>
        <taxon>Chitinibacteraceae</taxon>
        <taxon>Chitinimonas</taxon>
    </lineage>
</organism>
<reference evidence="7" key="1">
    <citation type="submission" date="2019-07" db="EMBL/GenBank/DDBJ databases">
        <title>Chitinimonas sp. nov., isolated from Ny-Alesund, arctica soil.</title>
        <authorList>
            <person name="Xu Q."/>
            <person name="Peng F."/>
        </authorList>
    </citation>
    <scope>NUCLEOTIDE SEQUENCE [LARGE SCALE GENOMIC DNA]</scope>
    <source>
        <strain evidence="7">R3-44</strain>
    </source>
</reference>
<dbReference type="Proteomes" id="UP000317550">
    <property type="component" value="Chromosome"/>
</dbReference>
<protein>
    <submittedName>
        <fullName evidence="6">LysR family transcriptional regulator</fullName>
    </submittedName>
</protein>
<keyword evidence="4" id="KW-0804">Transcription</keyword>
<dbReference type="InterPro" id="IPR058163">
    <property type="entry name" value="LysR-type_TF_proteobact-type"/>
</dbReference>
<keyword evidence="7" id="KW-1185">Reference proteome</keyword>
<dbReference type="RefSeq" id="WP_143856417.1">
    <property type="nucleotide sequence ID" value="NZ_CP041730.1"/>
</dbReference>
<dbReference type="GO" id="GO:0006351">
    <property type="term" value="P:DNA-templated transcription"/>
    <property type="evidence" value="ECO:0007669"/>
    <property type="project" value="TreeGrafter"/>
</dbReference>
<dbReference type="InterPro" id="IPR000847">
    <property type="entry name" value="LysR_HTH_N"/>
</dbReference>
<comment type="similarity">
    <text evidence="1">Belongs to the LysR transcriptional regulatory family.</text>
</comment>
<dbReference type="OrthoDB" id="570111at2"/>
<accession>A0A516SBG5</accession>
<dbReference type="SUPFAM" id="SSF53850">
    <property type="entry name" value="Periplasmic binding protein-like II"/>
    <property type="match status" value="1"/>
</dbReference>
<dbReference type="InterPro" id="IPR036390">
    <property type="entry name" value="WH_DNA-bd_sf"/>
</dbReference>